<dbReference type="OMA" id="ASYYTWA"/>
<gene>
    <name evidence="5" type="ORF">GLAREA_03617</name>
</gene>
<feature type="region of interest" description="Disordered" evidence="4">
    <location>
        <begin position="804"/>
        <end position="949"/>
    </location>
</feature>
<dbReference type="eggNOG" id="KOG1408">
    <property type="taxonomic scope" value="Eukaryota"/>
</dbReference>
<evidence type="ECO:0000256" key="1">
    <source>
        <dbReference type="ARBA" id="ARBA00022574"/>
    </source>
</evidence>
<dbReference type="RefSeq" id="XP_008082061.1">
    <property type="nucleotide sequence ID" value="XM_008083870.1"/>
</dbReference>
<dbReference type="STRING" id="1116229.S3CYG8"/>
<organism evidence="5 6">
    <name type="scientific">Glarea lozoyensis (strain ATCC 20868 / MF5171)</name>
    <dbReference type="NCBI Taxonomy" id="1116229"/>
    <lineage>
        <taxon>Eukaryota</taxon>
        <taxon>Fungi</taxon>
        <taxon>Dikarya</taxon>
        <taxon>Ascomycota</taxon>
        <taxon>Pezizomycotina</taxon>
        <taxon>Leotiomycetes</taxon>
        <taxon>Helotiales</taxon>
        <taxon>Helotiaceae</taxon>
        <taxon>Glarea</taxon>
    </lineage>
</organism>
<dbReference type="EMBL" id="KE145363">
    <property type="protein sequence ID" value="EPE30650.1"/>
    <property type="molecule type" value="Genomic_DNA"/>
</dbReference>
<dbReference type="OrthoDB" id="6252103at2759"/>
<dbReference type="PANTHER" id="PTHR45589:SF1">
    <property type="entry name" value="WD REPEAT DOMAIN 62, ISOFORM G"/>
    <property type="match status" value="1"/>
</dbReference>
<feature type="repeat" description="WD" evidence="3">
    <location>
        <begin position="784"/>
        <end position="810"/>
    </location>
</feature>
<reference evidence="5 6" key="1">
    <citation type="journal article" date="2013" name="BMC Genomics">
        <title>Genomics-driven discovery of the pneumocandin biosynthetic gene cluster in the fungus Glarea lozoyensis.</title>
        <authorList>
            <person name="Chen L."/>
            <person name="Yue Q."/>
            <person name="Zhang X."/>
            <person name="Xiang M."/>
            <person name="Wang C."/>
            <person name="Li S."/>
            <person name="Che Y."/>
            <person name="Ortiz-Lopez F.J."/>
            <person name="Bills G.F."/>
            <person name="Liu X."/>
            <person name="An Z."/>
        </authorList>
    </citation>
    <scope>NUCLEOTIDE SEQUENCE [LARGE SCALE GENOMIC DNA]</scope>
    <source>
        <strain evidence="6">ATCC 20868 / MF5171</strain>
    </source>
</reference>
<dbReference type="Pfam" id="PF00400">
    <property type="entry name" value="WD40"/>
    <property type="match status" value="4"/>
</dbReference>
<evidence type="ECO:0000313" key="6">
    <source>
        <dbReference type="Proteomes" id="UP000016922"/>
    </source>
</evidence>
<dbReference type="InterPro" id="IPR015943">
    <property type="entry name" value="WD40/YVTN_repeat-like_dom_sf"/>
</dbReference>
<evidence type="ECO:0000313" key="5">
    <source>
        <dbReference type="EMBL" id="EPE30650.1"/>
    </source>
</evidence>
<accession>S3CYG8</accession>
<dbReference type="PROSITE" id="PS50082">
    <property type="entry name" value="WD_REPEATS_2"/>
    <property type="match status" value="1"/>
</dbReference>
<feature type="region of interest" description="Disordered" evidence="4">
    <location>
        <begin position="293"/>
        <end position="316"/>
    </location>
</feature>
<dbReference type="InterPro" id="IPR052779">
    <property type="entry name" value="WDR62"/>
</dbReference>
<keyword evidence="1 3" id="KW-0853">WD repeat</keyword>
<proteinExistence type="predicted"/>
<dbReference type="SUPFAM" id="SSF50998">
    <property type="entry name" value="Quinoprotein alcohol dehydrogenase-like"/>
    <property type="match status" value="1"/>
</dbReference>
<dbReference type="InterPro" id="IPR001680">
    <property type="entry name" value="WD40_rpt"/>
</dbReference>
<dbReference type="PANTHER" id="PTHR45589">
    <property type="entry name" value="WD REPEAT DOMAIN 62, ISOFORM G"/>
    <property type="match status" value="1"/>
</dbReference>
<dbReference type="HOGENOM" id="CLU_005113_0_0_1"/>
<dbReference type="InterPro" id="IPR019775">
    <property type="entry name" value="WD40_repeat_CS"/>
</dbReference>
<name>S3CYG8_GLAL2</name>
<dbReference type="PROSITE" id="PS00678">
    <property type="entry name" value="WD_REPEATS_1"/>
    <property type="match status" value="1"/>
</dbReference>
<dbReference type="KEGG" id="glz:GLAREA_03617"/>
<keyword evidence="6" id="KW-1185">Reference proteome</keyword>
<feature type="region of interest" description="Disordered" evidence="4">
    <location>
        <begin position="1034"/>
        <end position="1060"/>
    </location>
</feature>
<protein>
    <submittedName>
        <fullName evidence="5">WD40 repeat-like protein</fullName>
    </submittedName>
</protein>
<evidence type="ECO:0000256" key="3">
    <source>
        <dbReference type="PROSITE-ProRule" id="PRU00221"/>
    </source>
</evidence>
<dbReference type="SMART" id="SM00320">
    <property type="entry name" value="WD40"/>
    <property type="match status" value="6"/>
</dbReference>
<evidence type="ECO:0000256" key="4">
    <source>
        <dbReference type="SAM" id="MobiDB-lite"/>
    </source>
</evidence>
<dbReference type="Gene3D" id="2.130.10.10">
    <property type="entry name" value="YVTN repeat-like/Quinoprotein amine dehydrogenase"/>
    <property type="match status" value="3"/>
</dbReference>
<sequence>MTSTPTNARTSIFSANTGLGLNSKLTPLNTPFQRGPKSPYKTRSPYESGLSLKRVIGTTVSSPTAFDTLPNEPIFAYTAGAATVVVNIDDASNTTQRFFRARPSAVASQTVSSFAGTPSTPTNVANDGRNRTLGGLRDAGIPYSPSTPHSGLEYLADSPNAKSGTARGRIKAATCLSISRDGKLLAVGETGVEPRVLIFSLQNGSSDIPLAILNGHCFGVSAIAFSPDGRYLASLGSPQDGFLYVWSINQRTGSAKLHSSGKCITNIRQMLWLGNSVVTIGTRHVKVWRIEEPRSSSPTKPRFGLDGTPQPTPTPPIGMVKTLSGRNVILGPLLETTFTTIAVISDSKAIICSDRGDVCLLDDMEGTTIVKVASTGFSIACMAVDSQERLVRIGGQNGRFKTLNLDQLLTPASSPESPIAFEEDGVTSDDGHLLAMGYACRNLVTINSKQLIEISKATSDLVGPPKATCTPFPAHGDAVLGVRLLSQPNEMQASFITWSADGLIVFWDLDGNCKATLKTNLEQSASQEDIHNQCLVVRASVGVKFLVTGDKFGVLRVIDVTSQNVTFEARAHSSDILDIALHENGNEVMLATCGRDKTVQLFRLISGQWTLMQTLNEHTASVSNILFTQNGEKLISCSANRDIQVRQVLKKEAPHEHEVAAIPLKIISLKSAPKSMTACVGDQAGNLLVALSDRSVGTYNITSGKLLSSFRATDSEGIDNVVLGALAMGAPSIVPGHPTILAGLSETDKSVRIYNAVTGAFLDKEWGHTAGVEDVVLLEGPGTDQKTLVSTGSDGTIMIWDLSANPAEPQDSPDISILTGDPSTPRDTSVARPPLRRVLSRAEMAEFQRPTPTPTPTGNRSPPRVLRRKTSRYGGLTSQSPALAPPPVSLANSKHFPSSSDDTAVRRTGRNRSRSPPSPKVKDMRRPSLASLNDSKGRVRGTGNFSEYGTLNMSTESACRTLRSYRKKLLSSEPVKDELLRELDQELRLTVIALGERSLKSKTMNEEVLMRGLLDQYSERLVSMFDEKLRMTKAESNDVMEEEPGPERPKTAGNPIISSV</sequence>
<keyword evidence="2" id="KW-0677">Repeat</keyword>
<dbReference type="InterPro" id="IPR011047">
    <property type="entry name" value="Quinoprotein_ADH-like_sf"/>
</dbReference>
<evidence type="ECO:0000256" key="2">
    <source>
        <dbReference type="ARBA" id="ARBA00022737"/>
    </source>
</evidence>
<dbReference type="GeneID" id="19462672"/>
<feature type="region of interest" description="Disordered" evidence="4">
    <location>
        <begin position="24"/>
        <end position="45"/>
    </location>
</feature>
<dbReference type="AlphaFoldDB" id="S3CYG8"/>
<dbReference type="Proteomes" id="UP000016922">
    <property type="component" value="Unassembled WGS sequence"/>
</dbReference>